<name>A0A2H3E1X9_ARMGA</name>
<evidence type="ECO:0000256" key="1">
    <source>
        <dbReference type="SAM" id="MobiDB-lite"/>
    </source>
</evidence>
<evidence type="ECO:0000313" key="3">
    <source>
        <dbReference type="EMBL" id="PBL01470.1"/>
    </source>
</evidence>
<feature type="chain" id="PRO_5013547536" evidence="2">
    <location>
        <begin position="26"/>
        <end position="267"/>
    </location>
</feature>
<feature type="compositionally biased region" description="Polar residues" evidence="1">
    <location>
        <begin position="208"/>
        <end position="245"/>
    </location>
</feature>
<feature type="compositionally biased region" description="Low complexity" evidence="1">
    <location>
        <begin position="198"/>
        <end position="207"/>
    </location>
</feature>
<dbReference type="OrthoDB" id="2990176at2759"/>
<keyword evidence="2" id="KW-0732">Signal</keyword>
<dbReference type="InParanoid" id="A0A2H3E1X9"/>
<organism evidence="3 4">
    <name type="scientific">Armillaria gallica</name>
    <name type="common">Bulbous honey fungus</name>
    <name type="synonym">Armillaria bulbosa</name>
    <dbReference type="NCBI Taxonomy" id="47427"/>
    <lineage>
        <taxon>Eukaryota</taxon>
        <taxon>Fungi</taxon>
        <taxon>Dikarya</taxon>
        <taxon>Basidiomycota</taxon>
        <taxon>Agaricomycotina</taxon>
        <taxon>Agaricomycetes</taxon>
        <taxon>Agaricomycetidae</taxon>
        <taxon>Agaricales</taxon>
        <taxon>Marasmiineae</taxon>
        <taxon>Physalacriaceae</taxon>
        <taxon>Armillaria</taxon>
    </lineage>
</organism>
<feature type="compositionally biased region" description="Polar residues" evidence="1">
    <location>
        <begin position="89"/>
        <end position="98"/>
    </location>
</feature>
<feature type="compositionally biased region" description="Polar residues" evidence="1">
    <location>
        <begin position="173"/>
        <end position="183"/>
    </location>
</feature>
<dbReference type="AlphaFoldDB" id="A0A2H3E1X9"/>
<dbReference type="Proteomes" id="UP000217790">
    <property type="component" value="Unassembled WGS sequence"/>
</dbReference>
<sequence>MFHCDTKTYVLSLLLASHIALVVPAAPVGDYTNRLADRSSTVKTLTIPSSTSDSSDISSLLKEVAKLATGTTVINVNVGDKNLDSLLSDATSGATNPSGEAPESGVATGGFGDTASGGDDASPLDGTGGAVDYEDDTILPGVIAVGDGSPGSISNPGFGTADDDDDGDTDTTNSDSLVDSATQDDAESWKLDPATSLDSPDPRSSSRNGTVGVTTDSNSTAGVGNSTSPSNGTSHATGGAPTNGTSILKISIENTQKITIEKGIVTS</sequence>
<reference evidence="4" key="1">
    <citation type="journal article" date="2017" name="Nat. Ecol. Evol.">
        <title>Genome expansion and lineage-specific genetic innovations in the forest pathogenic fungi Armillaria.</title>
        <authorList>
            <person name="Sipos G."/>
            <person name="Prasanna A.N."/>
            <person name="Walter M.C."/>
            <person name="O'Connor E."/>
            <person name="Balint B."/>
            <person name="Krizsan K."/>
            <person name="Kiss B."/>
            <person name="Hess J."/>
            <person name="Varga T."/>
            <person name="Slot J."/>
            <person name="Riley R."/>
            <person name="Boka B."/>
            <person name="Rigling D."/>
            <person name="Barry K."/>
            <person name="Lee J."/>
            <person name="Mihaltcheva S."/>
            <person name="LaButti K."/>
            <person name="Lipzen A."/>
            <person name="Waldron R."/>
            <person name="Moloney N.M."/>
            <person name="Sperisen C."/>
            <person name="Kredics L."/>
            <person name="Vagvoelgyi C."/>
            <person name="Patrignani A."/>
            <person name="Fitzpatrick D."/>
            <person name="Nagy I."/>
            <person name="Doyle S."/>
            <person name="Anderson J.B."/>
            <person name="Grigoriev I.V."/>
            <person name="Gueldener U."/>
            <person name="Muensterkoetter M."/>
            <person name="Nagy L.G."/>
        </authorList>
    </citation>
    <scope>NUCLEOTIDE SEQUENCE [LARGE SCALE GENOMIC DNA]</scope>
    <source>
        <strain evidence="4">Ar21-2</strain>
    </source>
</reference>
<gene>
    <name evidence="3" type="ORF">ARMGADRAFT_1160659</name>
</gene>
<protein>
    <submittedName>
        <fullName evidence="3">Uncharacterized protein</fullName>
    </submittedName>
</protein>
<evidence type="ECO:0000313" key="4">
    <source>
        <dbReference type="Proteomes" id="UP000217790"/>
    </source>
</evidence>
<dbReference type="EMBL" id="KZ293646">
    <property type="protein sequence ID" value="PBL01470.1"/>
    <property type="molecule type" value="Genomic_DNA"/>
</dbReference>
<evidence type="ECO:0000256" key="2">
    <source>
        <dbReference type="SAM" id="SignalP"/>
    </source>
</evidence>
<feature type="region of interest" description="Disordered" evidence="1">
    <location>
        <begin position="89"/>
        <end position="245"/>
    </location>
</feature>
<keyword evidence="4" id="KW-1185">Reference proteome</keyword>
<dbReference type="OMA" id="MFHCDTK"/>
<feature type="signal peptide" evidence="2">
    <location>
        <begin position="1"/>
        <end position="25"/>
    </location>
</feature>
<proteinExistence type="predicted"/>
<accession>A0A2H3E1X9</accession>
<dbReference type="STRING" id="47427.A0A2H3E1X9"/>